<dbReference type="InterPro" id="IPR011078">
    <property type="entry name" value="PyrdxlP_homeostasis"/>
</dbReference>
<protein>
    <submittedName>
        <fullName evidence="3">UPF0001 protein YggS</fullName>
    </submittedName>
</protein>
<dbReference type="PANTHER" id="PTHR10146">
    <property type="entry name" value="PROLINE SYNTHETASE CO-TRANSCRIBED BACTERIAL HOMOLOG PROTEIN"/>
    <property type="match status" value="1"/>
</dbReference>
<gene>
    <name evidence="3" type="ORF">MNBD_GAMMA17-2091</name>
</gene>
<dbReference type="InterPro" id="IPR001608">
    <property type="entry name" value="Ala_racemase_N"/>
</dbReference>
<organism evidence="3">
    <name type="scientific">hydrothermal vent metagenome</name>
    <dbReference type="NCBI Taxonomy" id="652676"/>
    <lineage>
        <taxon>unclassified sequences</taxon>
        <taxon>metagenomes</taxon>
        <taxon>ecological metagenomes</taxon>
    </lineage>
</organism>
<dbReference type="EMBL" id="UOFQ01000137">
    <property type="protein sequence ID" value="VAW89479.1"/>
    <property type="molecule type" value="Genomic_DNA"/>
</dbReference>
<proteinExistence type="inferred from homology"/>
<evidence type="ECO:0000259" key="2">
    <source>
        <dbReference type="Pfam" id="PF01168"/>
    </source>
</evidence>
<keyword evidence="1" id="KW-0663">Pyridoxal phosphate</keyword>
<dbReference type="Gene3D" id="3.20.20.10">
    <property type="entry name" value="Alanine racemase"/>
    <property type="match status" value="1"/>
</dbReference>
<dbReference type="InterPro" id="IPR029066">
    <property type="entry name" value="PLP-binding_barrel"/>
</dbReference>
<dbReference type="AlphaFoldDB" id="A0A3B0ZTX1"/>
<dbReference type="NCBIfam" id="TIGR00044">
    <property type="entry name" value="YggS family pyridoxal phosphate-dependent enzyme"/>
    <property type="match status" value="1"/>
</dbReference>
<accession>A0A3B0ZTX1</accession>
<dbReference type="PIRSF" id="PIRSF004848">
    <property type="entry name" value="YBL036c_PLPDEIII"/>
    <property type="match status" value="1"/>
</dbReference>
<reference evidence="3" key="1">
    <citation type="submission" date="2018-06" db="EMBL/GenBank/DDBJ databases">
        <authorList>
            <person name="Zhirakovskaya E."/>
        </authorList>
    </citation>
    <scope>NUCLEOTIDE SEQUENCE</scope>
</reference>
<evidence type="ECO:0000256" key="1">
    <source>
        <dbReference type="ARBA" id="ARBA00022898"/>
    </source>
</evidence>
<sequence length="234" mass="25792">MPTNIAIKENIAQTRKRITAAEKKFYRTACSVSLLAVSKRQPASAILTALEQQQFHFGENYLQEALNKIDALQDQPIIWHYIGAIQSNKTRPIAVHFDWVHSVSSLKVATRLSSQRPETLPDLNICLQFNVSDEPSKSGASLEELSILATEVTVLPRIKLRGLMAIPQKASTYAQQRAIFHEVQQAQQHLIKAGHPLDTLSLGMSADLEAAIAEGSTMVRIGSAIFGPRKTAPD</sequence>
<evidence type="ECO:0000313" key="3">
    <source>
        <dbReference type="EMBL" id="VAW89479.1"/>
    </source>
</evidence>
<dbReference type="Pfam" id="PF01168">
    <property type="entry name" value="Ala_racemase_N"/>
    <property type="match status" value="1"/>
</dbReference>
<feature type="domain" description="Alanine racemase N-terminal" evidence="2">
    <location>
        <begin position="31"/>
        <end position="228"/>
    </location>
</feature>
<dbReference type="GO" id="GO:0030170">
    <property type="term" value="F:pyridoxal phosphate binding"/>
    <property type="evidence" value="ECO:0007669"/>
    <property type="project" value="InterPro"/>
</dbReference>
<name>A0A3B0ZTX1_9ZZZZ</name>
<dbReference type="SUPFAM" id="SSF51419">
    <property type="entry name" value="PLP-binding barrel"/>
    <property type="match status" value="1"/>
</dbReference>
<dbReference type="CDD" id="cd06824">
    <property type="entry name" value="PLPDE_III_Yggs_like"/>
    <property type="match status" value="1"/>
</dbReference>
<dbReference type="HAMAP" id="MF_02087">
    <property type="entry name" value="PLP_homeostasis"/>
    <property type="match status" value="1"/>
</dbReference>
<dbReference type="PANTHER" id="PTHR10146:SF14">
    <property type="entry name" value="PYRIDOXAL PHOSPHATE HOMEOSTASIS PROTEIN"/>
    <property type="match status" value="1"/>
</dbReference>